<organism evidence="10 11">
    <name type="scientific">Aotus nancymaae</name>
    <name type="common">Ma's night monkey</name>
    <dbReference type="NCBI Taxonomy" id="37293"/>
    <lineage>
        <taxon>Eukaryota</taxon>
        <taxon>Metazoa</taxon>
        <taxon>Chordata</taxon>
        <taxon>Craniata</taxon>
        <taxon>Vertebrata</taxon>
        <taxon>Euteleostomi</taxon>
        <taxon>Mammalia</taxon>
        <taxon>Eutheria</taxon>
        <taxon>Euarchontoglires</taxon>
        <taxon>Primates</taxon>
        <taxon>Haplorrhini</taxon>
        <taxon>Platyrrhini</taxon>
        <taxon>Aotidae</taxon>
        <taxon>Aotus</taxon>
    </lineage>
</organism>
<evidence type="ECO:0000256" key="7">
    <source>
        <dbReference type="ARBA" id="ARBA00023128"/>
    </source>
</evidence>
<feature type="transmembrane region" description="Helical" evidence="9">
    <location>
        <begin position="284"/>
        <end position="307"/>
    </location>
</feature>
<dbReference type="AlphaFoldDB" id="A0A2K5EBL4"/>
<evidence type="ECO:0000313" key="11">
    <source>
        <dbReference type="Proteomes" id="UP000233020"/>
    </source>
</evidence>
<keyword evidence="5" id="KW-0029">Amino-acid transport</keyword>
<keyword evidence="4 9" id="KW-0812">Transmembrane</keyword>
<dbReference type="GeneTree" id="ENSGT01030000234641"/>
<feature type="transmembrane region" description="Helical" evidence="9">
    <location>
        <begin position="254"/>
        <end position="272"/>
    </location>
</feature>
<dbReference type="PANTHER" id="PTHR11153:SF3">
    <property type="entry name" value="SIDEROFLEXIN-4"/>
    <property type="match status" value="1"/>
</dbReference>
<keyword evidence="7" id="KW-0496">Mitochondrion</keyword>
<dbReference type="PANTHER" id="PTHR11153">
    <property type="entry name" value="SIDEROFLEXIN"/>
    <property type="match status" value="1"/>
</dbReference>
<evidence type="ECO:0000256" key="2">
    <source>
        <dbReference type="ARBA" id="ARBA00005974"/>
    </source>
</evidence>
<comment type="subcellular location">
    <subcellularLocation>
        <location evidence="1">Mitochondrion membrane</location>
        <topology evidence="1">Multi-pass membrane protein</topology>
    </subcellularLocation>
</comment>
<keyword evidence="8 9" id="KW-0472">Membrane</keyword>
<evidence type="ECO:0000313" key="10">
    <source>
        <dbReference type="Ensembl" id="ENSANAP00000030554.1"/>
    </source>
</evidence>
<evidence type="ECO:0000256" key="9">
    <source>
        <dbReference type="SAM" id="Phobius"/>
    </source>
</evidence>
<feature type="transmembrane region" description="Helical" evidence="9">
    <location>
        <begin position="165"/>
        <end position="185"/>
    </location>
</feature>
<protein>
    <submittedName>
        <fullName evidence="10">Sideroflexin 4</fullName>
    </submittedName>
</protein>
<proteinExistence type="inferred from homology"/>
<keyword evidence="6 9" id="KW-1133">Transmembrane helix</keyword>
<evidence type="ECO:0000256" key="5">
    <source>
        <dbReference type="ARBA" id="ARBA00022970"/>
    </source>
</evidence>
<sequence length="337" mass="37736">MSLEQEEEAQPGRLVGGSDAGAYFIEPNVRFWINERQSFIQRLLQWTELLDPTNVFISVESIENLRQLLCTNEDASRSALEDQRIQEAWKRSLSTVHPDSSNLIPNLFRPAAFLPFMVPAVFFSMMPPKGITSMILPKVYLYAYLTAFSVINGNRSYTCHLLERSLLGVGAFASSSFFGLIPNFIQMKFSSNTLFMKRILPVAIHAQVSGMNVLTSRSLETTKGIAVMDKEGHVLGHSKIAGKKAIRETAVSRGVLLGTSAVIPEVFTYFFKRTQLSLTNAGSLWIWKLACTVCSMGLMLPVSFSLFPQVGRIQCSQLEEDIQSLTEETELFYHRGL</sequence>
<keyword evidence="3" id="KW-0813">Transport</keyword>
<dbReference type="GO" id="GO:0005743">
    <property type="term" value="C:mitochondrial inner membrane"/>
    <property type="evidence" value="ECO:0007669"/>
    <property type="project" value="TreeGrafter"/>
</dbReference>
<dbReference type="OMA" id="NVRFWIA"/>
<reference evidence="10" key="2">
    <citation type="submission" date="2025-09" db="UniProtKB">
        <authorList>
            <consortium name="Ensembl"/>
        </authorList>
    </citation>
    <scope>IDENTIFICATION</scope>
</reference>
<evidence type="ECO:0000256" key="8">
    <source>
        <dbReference type="ARBA" id="ARBA00023136"/>
    </source>
</evidence>
<dbReference type="GO" id="GO:0005654">
    <property type="term" value="C:nucleoplasm"/>
    <property type="evidence" value="ECO:0007669"/>
    <property type="project" value="Ensembl"/>
</dbReference>
<evidence type="ECO:0000256" key="1">
    <source>
        <dbReference type="ARBA" id="ARBA00004225"/>
    </source>
</evidence>
<dbReference type="GO" id="GO:1990542">
    <property type="term" value="P:mitochondrial transmembrane transport"/>
    <property type="evidence" value="ECO:0007669"/>
    <property type="project" value="TreeGrafter"/>
</dbReference>
<dbReference type="Proteomes" id="UP000233020">
    <property type="component" value="Unplaced"/>
</dbReference>
<dbReference type="GO" id="GO:0015075">
    <property type="term" value="F:monoatomic ion transmembrane transporter activity"/>
    <property type="evidence" value="ECO:0007669"/>
    <property type="project" value="InterPro"/>
</dbReference>
<gene>
    <name evidence="10" type="primary">SFXN4</name>
</gene>
<keyword evidence="11" id="KW-1185">Reference proteome</keyword>
<dbReference type="STRING" id="37293.ENSANAP00000030554"/>
<dbReference type="GO" id="GO:0006865">
    <property type="term" value="P:amino acid transport"/>
    <property type="evidence" value="ECO:0007669"/>
    <property type="project" value="UniProtKB-KW"/>
</dbReference>
<accession>A0A2K5EBL4</accession>
<feature type="transmembrane region" description="Helical" evidence="9">
    <location>
        <begin position="135"/>
        <end position="153"/>
    </location>
</feature>
<evidence type="ECO:0000256" key="3">
    <source>
        <dbReference type="ARBA" id="ARBA00022448"/>
    </source>
</evidence>
<dbReference type="InterPro" id="IPR004686">
    <property type="entry name" value="Mtc"/>
</dbReference>
<dbReference type="Ensembl" id="ENSANAT00000048593.1">
    <property type="protein sequence ID" value="ENSANAP00000030554.1"/>
    <property type="gene ID" value="ENSANAG00000033027.1"/>
</dbReference>
<comment type="similarity">
    <text evidence="2">Belongs to the sideroflexin family.</text>
</comment>
<name>A0A2K5EBL4_AOTNA</name>
<dbReference type="Pfam" id="PF03820">
    <property type="entry name" value="SFXNs"/>
    <property type="match status" value="1"/>
</dbReference>
<dbReference type="OrthoDB" id="6608471at2759"/>
<reference evidence="10" key="1">
    <citation type="submission" date="2025-08" db="UniProtKB">
        <authorList>
            <consortium name="Ensembl"/>
        </authorList>
    </citation>
    <scope>IDENTIFICATION</scope>
</reference>
<evidence type="ECO:0000256" key="4">
    <source>
        <dbReference type="ARBA" id="ARBA00022692"/>
    </source>
</evidence>
<evidence type="ECO:0000256" key="6">
    <source>
        <dbReference type="ARBA" id="ARBA00022989"/>
    </source>
</evidence>